<dbReference type="Proteomes" id="UP000000557">
    <property type="component" value="Chromosome"/>
</dbReference>
<accession>Q7NKR8</accession>
<dbReference type="PATRIC" id="fig|251221.4.peg.1438"/>
<feature type="region of interest" description="Disordered" evidence="1">
    <location>
        <begin position="38"/>
        <end position="124"/>
    </location>
</feature>
<dbReference type="HOGENOM" id="CLU_1370497_0_0_3"/>
<dbReference type="STRING" id="251221.gene:10758892"/>
<feature type="compositionally biased region" description="Pro residues" evidence="1">
    <location>
        <begin position="57"/>
        <end position="74"/>
    </location>
</feature>
<evidence type="ECO:0000313" key="3">
    <source>
        <dbReference type="Proteomes" id="UP000000557"/>
    </source>
</evidence>
<dbReference type="EMBL" id="BA000045">
    <property type="protein sequence ID" value="BAC89350.1"/>
    <property type="molecule type" value="Genomic_DNA"/>
</dbReference>
<sequence length="199" mass="21320">MRERAMSNFFKDFMNVESFIYSTWMNLFGGAFSRLTRPQSGASSVVPGVAAPLRPGMRPPQRPGAPAPQRPGAPPAQGAAPQRPGAPAPQRPAAGAPGPRPPAAPQRPGMPPGMPAPNPNRQLDKSAQGAQLFGMNINNLPQIPGLNAPPSGKGNAVQTRAEQEIYLLKARGMNFVSQGVHRSFSQMYTNLRSFFERRA</sequence>
<keyword evidence="3" id="KW-1185">Reference proteome</keyword>
<name>Q7NKR8_GLOVI</name>
<protein>
    <submittedName>
        <fullName evidence="2">Gll1409 protein</fullName>
    </submittedName>
</protein>
<proteinExistence type="predicted"/>
<feature type="compositionally biased region" description="Pro residues" evidence="1">
    <location>
        <begin position="98"/>
        <end position="118"/>
    </location>
</feature>
<evidence type="ECO:0000313" key="2">
    <source>
        <dbReference type="EMBL" id="BAC89350.1"/>
    </source>
</evidence>
<dbReference type="AlphaFoldDB" id="Q7NKR8"/>
<reference evidence="2 3" key="2">
    <citation type="journal article" date="2003" name="DNA Res.">
        <title>Complete genome structure of Gloeobacter violaceus PCC 7421, a cyanobacterium that lacks thylakoids (supplement).</title>
        <authorList>
            <person name="Nakamura Y."/>
            <person name="Kaneko T."/>
            <person name="Sato S."/>
            <person name="Mimuro M."/>
            <person name="Miyashita H."/>
            <person name="Tsuchiya T."/>
            <person name="Sasamoto S."/>
            <person name="Watanabe A."/>
            <person name="Kawashima K."/>
            <person name="Kishida Y."/>
            <person name="Kiyokawa C."/>
            <person name="Kohara M."/>
            <person name="Matsumoto M."/>
            <person name="Matsuno A."/>
            <person name="Nakazaki N."/>
            <person name="Shimpo S."/>
            <person name="Takeuchi C."/>
            <person name="Yamada M."/>
            <person name="Tabata S."/>
        </authorList>
    </citation>
    <scope>NUCLEOTIDE SEQUENCE [LARGE SCALE GENOMIC DNA]</scope>
    <source>
        <strain evidence="3">ATCC 29082 / PCC 7421</strain>
    </source>
</reference>
<dbReference type="EnsemblBacteria" id="BAC89350">
    <property type="protein sequence ID" value="BAC89350"/>
    <property type="gene ID" value="BAC89350"/>
</dbReference>
<dbReference type="InParanoid" id="Q7NKR8"/>
<dbReference type="KEGG" id="gvi:gll1409"/>
<evidence type="ECO:0000256" key="1">
    <source>
        <dbReference type="SAM" id="MobiDB-lite"/>
    </source>
</evidence>
<gene>
    <name evidence="2" type="ordered locus">gll1409</name>
</gene>
<reference evidence="2 3" key="1">
    <citation type="journal article" date="2003" name="DNA Res.">
        <title>Complete genome structure of Gloeobacter violaceus PCC 7421, a cyanobacterium that lacks thylakoids.</title>
        <authorList>
            <person name="Nakamura Y."/>
            <person name="Kaneko T."/>
            <person name="Sato S."/>
            <person name="Mimuro M."/>
            <person name="Miyashita H."/>
            <person name="Tsuchiya T."/>
            <person name="Sasamoto S."/>
            <person name="Watanabe A."/>
            <person name="Kawashima K."/>
            <person name="Kishida Y."/>
            <person name="Kiyokawa C."/>
            <person name="Kohara M."/>
            <person name="Matsumoto M."/>
            <person name="Matsuno A."/>
            <person name="Nakazaki N."/>
            <person name="Shimpo S."/>
            <person name="Takeuchi C."/>
            <person name="Yamada M."/>
            <person name="Tabata S."/>
        </authorList>
    </citation>
    <scope>NUCLEOTIDE SEQUENCE [LARGE SCALE GENOMIC DNA]</scope>
    <source>
        <strain evidence="3">ATCC 29082 / PCC 7421</strain>
    </source>
</reference>
<organism evidence="2 3">
    <name type="scientific">Gloeobacter violaceus (strain ATCC 29082 / PCC 7421)</name>
    <dbReference type="NCBI Taxonomy" id="251221"/>
    <lineage>
        <taxon>Bacteria</taxon>
        <taxon>Bacillati</taxon>
        <taxon>Cyanobacteriota</taxon>
        <taxon>Cyanophyceae</taxon>
        <taxon>Gloeobacterales</taxon>
        <taxon>Gloeobacteraceae</taxon>
        <taxon>Gloeobacter</taxon>
    </lineage>
</organism>